<name>A0A369WF36_9GAMM</name>
<gene>
    <name evidence="6" type="ORF">DV711_12460</name>
</gene>
<dbReference type="SUPFAM" id="SSF161084">
    <property type="entry name" value="MAPEG domain-like"/>
    <property type="match status" value="1"/>
</dbReference>
<evidence type="ECO:0000256" key="1">
    <source>
        <dbReference type="ARBA" id="ARBA00004370"/>
    </source>
</evidence>
<feature type="transmembrane region" description="Helical" evidence="5">
    <location>
        <begin position="73"/>
        <end position="92"/>
    </location>
</feature>
<feature type="transmembrane region" description="Helical" evidence="5">
    <location>
        <begin position="104"/>
        <end position="127"/>
    </location>
</feature>
<dbReference type="EMBL" id="QQOH01000003">
    <property type="protein sequence ID" value="RDE19971.1"/>
    <property type="molecule type" value="Genomic_DNA"/>
</dbReference>
<sequence>MMITPLYAGLLALLFVGLSVRTLLLRRKLRVAVGDGGDKALLRAMRVHANFVEYVPISLVLIAMLELSQISTVVVHALGLCLLLGRLSHAYGVSQLKEDFRFRVFGMALTFAALVSAAFINLLQALLA</sequence>
<comment type="subcellular location">
    <subcellularLocation>
        <location evidence="1">Membrane</location>
    </subcellularLocation>
</comment>
<dbReference type="PANTHER" id="PTHR35814">
    <property type="match status" value="1"/>
</dbReference>
<keyword evidence="7" id="KW-1185">Reference proteome</keyword>
<dbReference type="Proteomes" id="UP000253769">
    <property type="component" value="Unassembled WGS sequence"/>
</dbReference>
<evidence type="ECO:0000313" key="6">
    <source>
        <dbReference type="EMBL" id="RDE19971.1"/>
    </source>
</evidence>
<proteinExistence type="predicted"/>
<protein>
    <submittedName>
        <fullName evidence="6">Glutathione metabolism protein</fullName>
    </submittedName>
</protein>
<dbReference type="InterPro" id="IPR001129">
    <property type="entry name" value="Membr-assoc_MAPEG"/>
</dbReference>
<evidence type="ECO:0000256" key="5">
    <source>
        <dbReference type="SAM" id="Phobius"/>
    </source>
</evidence>
<dbReference type="Gene3D" id="1.20.120.550">
    <property type="entry name" value="Membrane associated eicosanoid/glutathione metabolism-like domain"/>
    <property type="match status" value="1"/>
</dbReference>
<keyword evidence="4 5" id="KW-0472">Membrane</keyword>
<feature type="transmembrane region" description="Helical" evidence="5">
    <location>
        <begin position="47"/>
        <end position="67"/>
    </location>
</feature>
<keyword evidence="3 5" id="KW-1133">Transmembrane helix</keyword>
<dbReference type="Pfam" id="PF01124">
    <property type="entry name" value="MAPEG"/>
    <property type="match status" value="1"/>
</dbReference>
<evidence type="ECO:0000256" key="3">
    <source>
        <dbReference type="ARBA" id="ARBA00022989"/>
    </source>
</evidence>
<reference evidence="6 7" key="1">
    <citation type="submission" date="2018-07" db="EMBL/GenBank/DDBJ databases">
        <title>Motiliproteus coralliicola sp. nov., a bacterium isolated from Coral.</title>
        <authorList>
            <person name="Wang G."/>
        </authorList>
    </citation>
    <scope>NUCLEOTIDE SEQUENCE [LARGE SCALE GENOMIC DNA]</scope>
    <source>
        <strain evidence="6 7">C34</strain>
    </source>
</reference>
<evidence type="ECO:0000256" key="2">
    <source>
        <dbReference type="ARBA" id="ARBA00022692"/>
    </source>
</evidence>
<dbReference type="PANTHER" id="PTHR35814:SF1">
    <property type="entry name" value="GLUTATHIONE S-TRANSFERASE-RELATED"/>
    <property type="match status" value="1"/>
</dbReference>
<dbReference type="OrthoDB" id="8537976at2"/>
<evidence type="ECO:0000256" key="4">
    <source>
        <dbReference type="ARBA" id="ARBA00023136"/>
    </source>
</evidence>
<keyword evidence="2 5" id="KW-0812">Transmembrane</keyword>
<evidence type="ECO:0000313" key="7">
    <source>
        <dbReference type="Proteomes" id="UP000253769"/>
    </source>
</evidence>
<dbReference type="GO" id="GO:0016020">
    <property type="term" value="C:membrane"/>
    <property type="evidence" value="ECO:0007669"/>
    <property type="project" value="UniProtKB-SubCell"/>
</dbReference>
<comment type="caution">
    <text evidence="6">The sequence shown here is derived from an EMBL/GenBank/DDBJ whole genome shotgun (WGS) entry which is preliminary data.</text>
</comment>
<organism evidence="6 7">
    <name type="scientific">Motiliproteus coralliicola</name>
    <dbReference type="NCBI Taxonomy" id="2283196"/>
    <lineage>
        <taxon>Bacteria</taxon>
        <taxon>Pseudomonadati</taxon>
        <taxon>Pseudomonadota</taxon>
        <taxon>Gammaproteobacteria</taxon>
        <taxon>Oceanospirillales</taxon>
        <taxon>Oceanospirillaceae</taxon>
        <taxon>Motiliproteus</taxon>
    </lineage>
</organism>
<feature type="transmembrane region" description="Helical" evidence="5">
    <location>
        <begin position="6"/>
        <end position="26"/>
    </location>
</feature>
<accession>A0A369WF36</accession>
<dbReference type="InterPro" id="IPR023352">
    <property type="entry name" value="MAPEG-like_dom_sf"/>
</dbReference>
<dbReference type="AlphaFoldDB" id="A0A369WF36"/>